<feature type="transmembrane region" description="Helical" evidence="10">
    <location>
        <begin position="153"/>
        <end position="173"/>
    </location>
</feature>
<keyword evidence="6" id="KW-0645">Protease</keyword>
<dbReference type="PROSITE" id="PS50929">
    <property type="entry name" value="ABC_TM1F"/>
    <property type="match status" value="1"/>
</dbReference>
<dbReference type="CDD" id="cd07346">
    <property type="entry name" value="ABC_6TM_exporters"/>
    <property type="match status" value="1"/>
</dbReference>
<feature type="domain" description="ABC transporter" evidence="11">
    <location>
        <begin position="325"/>
        <end position="560"/>
    </location>
</feature>
<keyword evidence="4 10" id="KW-0812">Transmembrane</keyword>
<evidence type="ECO:0000256" key="4">
    <source>
        <dbReference type="ARBA" id="ARBA00022692"/>
    </source>
</evidence>
<feature type="transmembrane region" description="Helical" evidence="10">
    <location>
        <begin position="127"/>
        <end position="147"/>
    </location>
</feature>
<dbReference type="GO" id="GO:0005886">
    <property type="term" value="C:plasma membrane"/>
    <property type="evidence" value="ECO:0007669"/>
    <property type="project" value="UniProtKB-SubCell"/>
</dbReference>
<sequence length="565" mass="63620">MRRVLTAHKAWLALTILFKLLIGGAFVLVPISLQVIVDSAKAGSRHDFKMGCVMVVVFFLVVFLLDYGNRVVQAKYMEKTLRYLKGLVFRGLMREGYSEFSKENTSTYISNLTNDINLMDKNYFGPLLETVGHIAIMIGSMVALIYYNPIISLWMIITAFAILTLPKCFGKVLSGKQGEYSRSLGSFTSKIKDIFLGYEVIETYGTKKNAVREFDEYNKKVENRKFKSIEAISRLASLSTYFSIMTEAVAIGLGGYYVLKGVLKIGSLFAIVALGGNLVSPMEEIAAKFTLVASMKEIKSKLIQMMNIKDEEKTDIHFDGFKNEIAFKDASFGYEDDNRIVIDGMNLRLEKGKKYVIVGSSGSGKSTLIKLLLRYYDLNKGSITLDGTDVKRVNKNELYDLMAVIHQNVYMFDETLRENITLGRECTEEELERALRDSGVNEFLDLIEGGLDGSLKESGGRLSGGQRQRVAIARALLKRKPIMLLDEATSSLDAKNSYEIERTILDLKELTVVAVSHRLVEDIMKRYDEIIVMDQGKVIEKGSFDALIEKKDAFYRLYTNSESIM</sequence>
<name>A0A1T4NC83_9FIRM</name>
<feature type="transmembrane region" description="Helical" evidence="10">
    <location>
        <begin position="48"/>
        <end position="67"/>
    </location>
</feature>
<gene>
    <name evidence="13" type="ORF">SAMN02745110_01528</name>
</gene>
<dbReference type="InterPro" id="IPR036640">
    <property type="entry name" value="ABC1_TM_sf"/>
</dbReference>
<evidence type="ECO:0000256" key="6">
    <source>
        <dbReference type="ARBA" id="ARBA00022807"/>
    </source>
</evidence>
<evidence type="ECO:0000313" key="13">
    <source>
        <dbReference type="EMBL" id="SJZ76881.1"/>
    </source>
</evidence>
<dbReference type="GO" id="GO:0015421">
    <property type="term" value="F:ABC-type oligopeptide transporter activity"/>
    <property type="evidence" value="ECO:0007669"/>
    <property type="project" value="TreeGrafter"/>
</dbReference>
<dbReference type="InterPro" id="IPR039421">
    <property type="entry name" value="Type_1_exporter"/>
</dbReference>
<dbReference type="GO" id="GO:0005524">
    <property type="term" value="F:ATP binding"/>
    <property type="evidence" value="ECO:0007669"/>
    <property type="project" value="UniProtKB-KW"/>
</dbReference>
<accession>A0A1T4NC83</accession>
<dbReference type="InterPro" id="IPR003593">
    <property type="entry name" value="AAA+_ATPase"/>
</dbReference>
<feature type="domain" description="ABC transmembrane type-1" evidence="12">
    <location>
        <begin position="13"/>
        <end position="294"/>
    </location>
</feature>
<evidence type="ECO:0000256" key="8">
    <source>
        <dbReference type="ARBA" id="ARBA00022989"/>
    </source>
</evidence>
<evidence type="ECO:0000256" key="1">
    <source>
        <dbReference type="ARBA" id="ARBA00004651"/>
    </source>
</evidence>
<organism evidence="13 14">
    <name type="scientific">Eubacterium ruminantium</name>
    <dbReference type="NCBI Taxonomy" id="42322"/>
    <lineage>
        <taxon>Bacteria</taxon>
        <taxon>Bacillati</taxon>
        <taxon>Bacillota</taxon>
        <taxon>Clostridia</taxon>
        <taxon>Eubacteriales</taxon>
        <taxon>Eubacteriaceae</taxon>
        <taxon>Eubacterium</taxon>
    </lineage>
</organism>
<evidence type="ECO:0000256" key="3">
    <source>
        <dbReference type="ARBA" id="ARBA00022475"/>
    </source>
</evidence>
<keyword evidence="6" id="KW-0378">Hydrolase</keyword>
<protein>
    <submittedName>
        <fullName evidence="13">ABC-type multidrug transport system, ATPase and permease component</fullName>
    </submittedName>
</protein>
<dbReference type="PANTHER" id="PTHR43394:SF1">
    <property type="entry name" value="ATP-BINDING CASSETTE SUB-FAMILY B MEMBER 10, MITOCHONDRIAL"/>
    <property type="match status" value="1"/>
</dbReference>
<reference evidence="13 14" key="1">
    <citation type="submission" date="2017-02" db="EMBL/GenBank/DDBJ databases">
        <authorList>
            <person name="Peterson S.W."/>
        </authorList>
    </citation>
    <scope>NUCLEOTIDE SEQUENCE [LARGE SCALE GENOMIC DNA]</scope>
    <source>
        <strain evidence="13 14">ATCC 17233</strain>
    </source>
</reference>
<dbReference type="EMBL" id="FUXA01000009">
    <property type="protein sequence ID" value="SJZ76881.1"/>
    <property type="molecule type" value="Genomic_DNA"/>
</dbReference>
<dbReference type="PROSITE" id="PS00211">
    <property type="entry name" value="ABC_TRANSPORTER_1"/>
    <property type="match status" value="1"/>
</dbReference>
<dbReference type="Pfam" id="PF00005">
    <property type="entry name" value="ABC_tran"/>
    <property type="match status" value="1"/>
</dbReference>
<feature type="transmembrane region" description="Helical" evidence="10">
    <location>
        <begin position="235"/>
        <end position="256"/>
    </location>
</feature>
<evidence type="ECO:0000256" key="7">
    <source>
        <dbReference type="ARBA" id="ARBA00022840"/>
    </source>
</evidence>
<dbReference type="Proteomes" id="UP000189857">
    <property type="component" value="Unassembled WGS sequence"/>
</dbReference>
<dbReference type="GO" id="GO:0008234">
    <property type="term" value="F:cysteine-type peptidase activity"/>
    <property type="evidence" value="ECO:0007669"/>
    <property type="project" value="UniProtKB-KW"/>
</dbReference>
<keyword evidence="6" id="KW-0788">Thiol protease</keyword>
<keyword evidence="14" id="KW-1185">Reference proteome</keyword>
<dbReference type="GO" id="GO:0016887">
    <property type="term" value="F:ATP hydrolysis activity"/>
    <property type="evidence" value="ECO:0007669"/>
    <property type="project" value="InterPro"/>
</dbReference>
<evidence type="ECO:0000259" key="11">
    <source>
        <dbReference type="PROSITE" id="PS50893"/>
    </source>
</evidence>
<dbReference type="AlphaFoldDB" id="A0A1T4NC83"/>
<dbReference type="InterPro" id="IPR011527">
    <property type="entry name" value="ABC1_TM_dom"/>
</dbReference>
<dbReference type="InterPro" id="IPR003439">
    <property type="entry name" value="ABC_transporter-like_ATP-bd"/>
</dbReference>
<dbReference type="FunFam" id="3.40.50.300:FF:000299">
    <property type="entry name" value="ABC transporter ATP-binding protein/permease"/>
    <property type="match status" value="1"/>
</dbReference>
<dbReference type="InterPro" id="IPR017871">
    <property type="entry name" value="ABC_transporter-like_CS"/>
</dbReference>
<dbReference type="OrthoDB" id="95687at2"/>
<keyword evidence="9 10" id="KW-0472">Membrane</keyword>
<dbReference type="Gene3D" id="3.40.50.300">
    <property type="entry name" value="P-loop containing nucleotide triphosphate hydrolases"/>
    <property type="match status" value="1"/>
</dbReference>
<dbReference type="PROSITE" id="PS50893">
    <property type="entry name" value="ABC_TRANSPORTER_2"/>
    <property type="match status" value="1"/>
</dbReference>
<dbReference type="Pfam" id="PF00664">
    <property type="entry name" value="ABC_membrane"/>
    <property type="match status" value="1"/>
</dbReference>
<evidence type="ECO:0000256" key="5">
    <source>
        <dbReference type="ARBA" id="ARBA00022741"/>
    </source>
</evidence>
<dbReference type="PANTHER" id="PTHR43394">
    <property type="entry name" value="ATP-DEPENDENT PERMEASE MDL1, MITOCHONDRIAL"/>
    <property type="match status" value="1"/>
</dbReference>
<dbReference type="SUPFAM" id="SSF52540">
    <property type="entry name" value="P-loop containing nucleoside triphosphate hydrolases"/>
    <property type="match status" value="1"/>
</dbReference>
<keyword evidence="2" id="KW-0813">Transport</keyword>
<evidence type="ECO:0000259" key="12">
    <source>
        <dbReference type="PROSITE" id="PS50929"/>
    </source>
</evidence>
<dbReference type="InterPro" id="IPR027417">
    <property type="entry name" value="P-loop_NTPase"/>
</dbReference>
<evidence type="ECO:0000256" key="10">
    <source>
        <dbReference type="SAM" id="Phobius"/>
    </source>
</evidence>
<dbReference type="SMART" id="SM00382">
    <property type="entry name" value="AAA"/>
    <property type="match status" value="1"/>
</dbReference>
<keyword evidence="3" id="KW-1003">Cell membrane</keyword>
<comment type="subcellular location">
    <subcellularLocation>
        <location evidence="1">Cell membrane</location>
        <topology evidence="1">Multi-pass membrane protein</topology>
    </subcellularLocation>
</comment>
<proteinExistence type="predicted"/>
<evidence type="ECO:0000256" key="9">
    <source>
        <dbReference type="ARBA" id="ARBA00023136"/>
    </source>
</evidence>
<feature type="transmembrane region" description="Helical" evidence="10">
    <location>
        <begin position="12"/>
        <end position="36"/>
    </location>
</feature>
<evidence type="ECO:0000313" key="14">
    <source>
        <dbReference type="Proteomes" id="UP000189857"/>
    </source>
</evidence>
<keyword evidence="5" id="KW-0547">Nucleotide-binding</keyword>
<evidence type="ECO:0000256" key="2">
    <source>
        <dbReference type="ARBA" id="ARBA00022448"/>
    </source>
</evidence>
<keyword evidence="7" id="KW-0067">ATP-binding</keyword>
<dbReference type="Gene3D" id="1.20.1560.10">
    <property type="entry name" value="ABC transporter type 1, transmembrane domain"/>
    <property type="match status" value="1"/>
</dbReference>
<dbReference type="RefSeq" id="WP_078787373.1">
    <property type="nucleotide sequence ID" value="NZ_FMTO01000008.1"/>
</dbReference>
<keyword evidence="8 10" id="KW-1133">Transmembrane helix</keyword>
<dbReference type="SUPFAM" id="SSF90123">
    <property type="entry name" value="ABC transporter transmembrane region"/>
    <property type="match status" value="1"/>
</dbReference>